<dbReference type="InterPro" id="IPR054471">
    <property type="entry name" value="GPIID_WHD"/>
</dbReference>
<dbReference type="Pfam" id="PF13374">
    <property type="entry name" value="TPR_10"/>
    <property type="match status" value="1"/>
</dbReference>
<dbReference type="InterPro" id="IPR019734">
    <property type="entry name" value="TPR_rpt"/>
</dbReference>
<evidence type="ECO:0000259" key="6">
    <source>
        <dbReference type="Pfam" id="PF24883"/>
    </source>
</evidence>
<dbReference type="InterPro" id="IPR011990">
    <property type="entry name" value="TPR-like_helical_dom_sf"/>
</dbReference>
<keyword evidence="1" id="KW-0677">Repeat</keyword>
<dbReference type="Pfam" id="PF22939">
    <property type="entry name" value="WHD_GPIID"/>
    <property type="match status" value="1"/>
</dbReference>
<evidence type="ECO:0000313" key="8">
    <source>
        <dbReference type="Proteomes" id="UP001447188"/>
    </source>
</evidence>
<dbReference type="InterPro" id="IPR027417">
    <property type="entry name" value="P-loop_NTPase"/>
</dbReference>
<dbReference type="PANTHER" id="PTHR45641:SF19">
    <property type="entry name" value="NEPHROCYSTIN-3"/>
    <property type="match status" value="1"/>
</dbReference>
<dbReference type="Proteomes" id="UP001447188">
    <property type="component" value="Unassembled WGS sequence"/>
</dbReference>
<dbReference type="Pfam" id="PF24809">
    <property type="entry name" value="DUF7708"/>
    <property type="match status" value="1"/>
</dbReference>
<dbReference type="EMBL" id="JBBBZM010000011">
    <property type="protein sequence ID" value="KAL0639471.1"/>
    <property type="molecule type" value="Genomic_DNA"/>
</dbReference>
<dbReference type="InterPro" id="IPR056884">
    <property type="entry name" value="NPHP3-like_N"/>
</dbReference>
<dbReference type="PRINTS" id="PR00381">
    <property type="entry name" value="KINESINLIGHT"/>
</dbReference>
<feature type="domain" description="DUF7708" evidence="5">
    <location>
        <begin position="78"/>
        <end position="213"/>
    </location>
</feature>
<dbReference type="Gene3D" id="1.25.40.10">
    <property type="entry name" value="Tetratricopeptide repeat domain"/>
    <property type="match status" value="3"/>
</dbReference>
<evidence type="ECO:0000256" key="3">
    <source>
        <dbReference type="PROSITE-ProRule" id="PRU00339"/>
    </source>
</evidence>
<dbReference type="InterPro" id="IPR056125">
    <property type="entry name" value="DUF7708"/>
</dbReference>
<gene>
    <name evidence="7" type="ORF">Q9L58_001500</name>
</gene>
<organism evidence="7 8">
    <name type="scientific">Discina gigas</name>
    <dbReference type="NCBI Taxonomy" id="1032678"/>
    <lineage>
        <taxon>Eukaryota</taxon>
        <taxon>Fungi</taxon>
        <taxon>Dikarya</taxon>
        <taxon>Ascomycota</taxon>
        <taxon>Pezizomycotina</taxon>
        <taxon>Pezizomycetes</taxon>
        <taxon>Pezizales</taxon>
        <taxon>Discinaceae</taxon>
        <taxon>Discina</taxon>
    </lineage>
</organism>
<evidence type="ECO:0000256" key="1">
    <source>
        <dbReference type="ARBA" id="ARBA00022737"/>
    </source>
</evidence>
<dbReference type="SUPFAM" id="SSF81901">
    <property type="entry name" value="HCP-like"/>
    <property type="match status" value="1"/>
</dbReference>
<proteinExistence type="predicted"/>
<keyword evidence="2 3" id="KW-0802">TPR repeat</keyword>
<protein>
    <submittedName>
        <fullName evidence="7">Uncharacterized protein</fullName>
    </submittedName>
</protein>
<evidence type="ECO:0000313" key="7">
    <source>
        <dbReference type="EMBL" id="KAL0639471.1"/>
    </source>
</evidence>
<dbReference type="Pfam" id="PF13424">
    <property type="entry name" value="TPR_12"/>
    <property type="match status" value="5"/>
</dbReference>
<name>A0ABR3GU52_9PEZI</name>
<dbReference type="PANTHER" id="PTHR45641">
    <property type="entry name" value="TETRATRICOPEPTIDE REPEAT PROTEIN (AFU_ORTHOLOGUE AFUA_6G03870)"/>
    <property type="match status" value="1"/>
</dbReference>
<dbReference type="SUPFAM" id="SSF52540">
    <property type="entry name" value="P-loop containing nucleoside triphosphate hydrolases"/>
    <property type="match status" value="1"/>
</dbReference>
<accession>A0ABR3GU52</accession>
<dbReference type="Pfam" id="PF24883">
    <property type="entry name" value="NPHP3_N"/>
    <property type="match status" value="1"/>
</dbReference>
<feature type="domain" description="GPI inositol-deacylase winged helix" evidence="4">
    <location>
        <begin position="545"/>
        <end position="623"/>
    </location>
</feature>
<feature type="repeat" description="TPR" evidence="3">
    <location>
        <begin position="1033"/>
        <end position="1066"/>
    </location>
</feature>
<evidence type="ECO:0000256" key="2">
    <source>
        <dbReference type="ARBA" id="ARBA00022803"/>
    </source>
</evidence>
<dbReference type="Gene3D" id="3.40.50.300">
    <property type="entry name" value="P-loop containing nucleotide triphosphate hydrolases"/>
    <property type="match status" value="1"/>
</dbReference>
<feature type="domain" description="Nephrocystin 3-like N-terminal" evidence="6">
    <location>
        <begin position="276"/>
        <end position="437"/>
    </location>
</feature>
<sequence>MAAANSASNNKHYQTAWVKALQHLDRLPPDKQKYFDLLIPAEKDLLRKGTSPEDIIQLIQTTGTEKRSKLNNFNDHVAKPFTQFQGIFEATASACSGIGAPIWAPIKVILQLVMSVADEAAKIEGFLKDVLEKLNLFQQLEDHFMSCGSQSWDHLHNALANFYVDVINFTLITAKHYRSRTYKHLLRRIWRTFDADFGDVISEMKRHLESVPPAVQLAAIKENHQQHADISSRVQTEADLNAVRRAEERKNTVCMWLSATGMEADQQRHHGNQLSGTCDWLSKISLFHDWFDTESSGCLCVLGISGCGKSVLSSSVIDKLKSSGQPVLYFYCKEGDENRNNPSAILRTLIFQLVKYEVSLDTVHAVASDGIPARDYSILDLWNIMGKLLDIIDVVYLVIDGLDECNNSDGMLVDLLKRLATLPTSKPKGVKVFATCRLNHFEISWPTISIAESDLTADLEIYIADRVKKSQTLQLDEQKEEVRLAIQQGAGGTFLWASLMLDTIEKSSPWEIRQVLKDIPQELSDVYDLMLHRVSGFGTLSVNRCQKVLYWCVAASRLMTVDELLMALAISENVPSQKDYDVGSNRAAALERLRHDCGSLISIRQDNCVQLVHTSLQEYLTTRASQRKSTRLPSVTDTSLKKVHIDLARICIRYNQSFCFQNDVEVINSTVADFEVNYPFSRYSTLNWISHVINSGDSYDDLATEVVEFLSSNQGPLWLKKCDHFELCSGHLRVLQGKLKVWAISFSTAKIDANHLNVFSRFIVNMRKAYYDSYNEGDVGATAGKELALAYQDHGQLDLGLIFIKQAFVSSETNLGAEHPSTLGIVSNIAVIYQTLGQYDEALVWGRRALAGQEVALGKEHPLTLRTVGNIGSVYSQRGQYGEALLWYRRALAGQEVALGKEHTLTLNTVVNIGSVYSKHGQYDESLVWYRRALAGHEVVLGKEHPSTLTTVVNIGSVYSKQGQYNEALVWYRWALTGKEVALGKEHPSTLNTVVNIGSVYSKQGQYDEALLWYRRALAGQEVALGKEHPSTLTTVLNIGSVYNQQGQYEEALMWFRRALAGQEVALGKEHPSTLDTVINFGIVYSKQGQYEDALLWYRRALAGQEVALGKEHPSTLITALNFGIVYSQQGQYEDALLWFTRALAGLEVALGKGHPSTLETVRNIGTVYSEQGQYEEALLWFTRALAGLEMALGKEHPSTLETVRNIGVVYSEQGQYGDALVSLRRALAGQEVALGKEHPSTLITVGNIGRVHSQQGQYEEALLWFRRALAGQQVALRKDHPKVLKIVDLINTALEQLQIQGSRC</sequence>
<dbReference type="SUPFAM" id="SSF48452">
    <property type="entry name" value="TPR-like"/>
    <property type="match status" value="2"/>
</dbReference>
<feature type="repeat" description="TPR" evidence="3">
    <location>
        <begin position="991"/>
        <end position="1024"/>
    </location>
</feature>
<dbReference type="SMART" id="SM00028">
    <property type="entry name" value="TPR"/>
    <property type="match status" value="12"/>
</dbReference>
<evidence type="ECO:0000259" key="5">
    <source>
        <dbReference type="Pfam" id="PF24809"/>
    </source>
</evidence>
<keyword evidence="8" id="KW-1185">Reference proteome</keyword>
<feature type="repeat" description="TPR" evidence="3">
    <location>
        <begin position="1159"/>
        <end position="1192"/>
    </location>
</feature>
<evidence type="ECO:0000259" key="4">
    <source>
        <dbReference type="Pfam" id="PF22939"/>
    </source>
</evidence>
<dbReference type="PROSITE" id="PS50005">
    <property type="entry name" value="TPR"/>
    <property type="match status" value="4"/>
</dbReference>
<reference evidence="7 8" key="1">
    <citation type="submission" date="2024-02" db="EMBL/GenBank/DDBJ databases">
        <title>Discinaceae phylogenomics.</title>
        <authorList>
            <person name="Dirks A.C."/>
            <person name="James T.Y."/>
        </authorList>
    </citation>
    <scope>NUCLEOTIDE SEQUENCE [LARGE SCALE GENOMIC DNA]</scope>
    <source>
        <strain evidence="7 8">ACD0624</strain>
    </source>
</reference>
<feature type="repeat" description="TPR" evidence="3">
    <location>
        <begin position="1075"/>
        <end position="1108"/>
    </location>
</feature>
<comment type="caution">
    <text evidence="7">The sequence shown here is derived from an EMBL/GenBank/DDBJ whole genome shotgun (WGS) entry which is preliminary data.</text>
</comment>